<dbReference type="NCBIfam" id="TIGR00230">
    <property type="entry name" value="sfsA"/>
    <property type="match status" value="1"/>
</dbReference>
<dbReference type="FunFam" id="2.40.50.580:FF:000001">
    <property type="entry name" value="Sugar fermentation stimulation protein A"/>
    <property type="match status" value="1"/>
</dbReference>
<feature type="domain" description="SfsA N-terminal OB" evidence="3">
    <location>
        <begin position="13"/>
        <end position="80"/>
    </location>
</feature>
<dbReference type="InterPro" id="IPR041465">
    <property type="entry name" value="SfsA_N"/>
</dbReference>
<dbReference type="CDD" id="cd22359">
    <property type="entry name" value="SfsA-like_bacterial"/>
    <property type="match status" value="1"/>
</dbReference>
<dbReference type="AlphaFoldDB" id="A0A0R2TE04"/>
<dbReference type="EMBL" id="LICD01000016">
    <property type="protein sequence ID" value="KRO83659.1"/>
    <property type="molecule type" value="Genomic_DNA"/>
</dbReference>
<name>A0A0R2TE04_9GAMM</name>
<evidence type="ECO:0000259" key="3">
    <source>
        <dbReference type="Pfam" id="PF17746"/>
    </source>
</evidence>
<evidence type="ECO:0000259" key="2">
    <source>
        <dbReference type="Pfam" id="PF03749"/>
    </source>
</evidence>
<dbReference type="GO" id="GO:0003677">
    <property type="term" value="F:DNA binding"/>
    <property type="evidence" value="ECO:0007669"/>
    <property type="project" value="InterPro"/>
</dbReference>
<comment type="similarity">
    <text evidence="1">Belongs to the SfsA family.</text>
</comment>
<accession>A0A0R2TE04</accession>
<dbReference type="Gene3D" id="3.40.1350.60">
    <property type="match status" value="1"/>
</dbReference>
<protein>
    <recommendedName>
        <fullName evidence="1">Sugar fermentation stimulation protein homolog</fullName>
    </recommendedName>
</protein>
<evidence type="ECO:0000256" key="1">
    <source>
        <dbReference type="HAMAP-Rule" id="MF_00095"/>
    </source>
</evidence>
<dbReference type="Proteomes" id="UP000051242">
    <property type="component" value="Unassembled WGS sequence"/>
</dbReference>
<sequence length="237" mass="26372">MIFEQPLQEATLLQRYKRFLADVKRPDGSEFTLHCPNTGSMTHCQGKGWRVWYTDSQNPKRKYACTWQLVEDADGCLIGINSALANKLVAEALDKGIIEELAGYSSRRTEVAYGERRSRIDFLLSCEGREECYVEVKSLTLKTENGVGVFPDAVTTRGQKHLQELMAEVAHGKRAVLLFCVQHTGIERVSVARGIDPEYARLIDEAVAEGVEVIAYGVAIDPAQNTLILTNSLPVLL</sequence>
<reference evidence="4 5" key="1">
    <citation type="submission" date="2015-10" db="EMBL/GenBank/DDBJ databases">
        <title>Metagenome-Assembled Genomes uncover a global brackish microbiome.</title>
        <authorList>
            <person name="Hugerth L.W."/>
            <person name="Larsson J."/>
            <person name="Alneberg J."/>
            <person name="Lindh M.V."/>
            <person name="Legrand C."/>
            <person name="Pinhassi J."/>
            <person name="Andersson A.F."/>
        </authorList>
    </citation>
    <scope>NUCLEOTIDE SEQUENCE [LARGE SCALE GENOMIC DNA]</scope>
    <source>
        <strain evidence="4">BACL22 MAG-120619-bin3</strain>
    </source>
</reference>
<gene>
    <name evidence="1" type="primary">sfsA</name>
    <name evidence="4" type="ORF">ABR85_03715</name>
</gene>
<dbReference type="PANTHER" id="PTHR30545">
    <property type="entry name" value="SUGAR FERMENTATION STIMULATION PROTEIN A"/>
    <property type="match status" value="1"/>
</dbReference>
<dbReference type="InterPro" id="IPR005224">
    <property type="entry name" value="SfsA"/>
</dbReference>
<evidence type="ECO:0000313" key="4">
    <source>
        <dbReference type="EMBL" id="KRO83659.1"/>
    </source>
</evidence>
<dbReference type="HAMAP" id="MF_00095">
    <property type="entry name" value="SfsA"/>
    <property type="match status" value="1"/>
</dbReference>
<comment type="caution">
    <text evidence="4">The sequence shown here is derived from an EMBL/GenBank/DDBJ whole genome shotgun (WGS) entry which is preliminary data.</text>
</comment>
<dbReference type="PANTHER" id="PTHR30545:SF2">
    <property type="entry name" value="SUGAR FERMENTATION STIMULATION PROTEIN A"/>
    <property type="match status" value="1"/>
</dbReference>
<feature type="domain" description="Sugar fermentation stimulation protein C-terminal" evidence="2">
    <location>
        <begin position="84"/>
        <end position="223"/>
    </location>
</feature>
<proteinExistence type="inferred from homology"/>
<dbReference type="Pfam" id="PF17746">
    <property type="entry name" value="SfsA_N"/>
    <property type="match status" value="1"/>
</dbReference>
<dbReference type="FunFam" id="3.40.1350.60:FF:000001">
    <property type="entry name" value="Sugar fermentation stimulation protein A"/>
    <property type="match status" value="1"/>
</dbReference>
<dbReference type="InterPro" id="IPR040452">
    <property type="entry name" value="SfsA_C"/>
</dbReference>
<dbReference type="Pfam" id="PF03749">
    <property type="entry name" value="SfsA"/>
    <property type="match status" value="1"/>
</dbReference>
<evidence type="ECO:0000313" key="5">
    <source>
        <dbReference type="Proteomes" id="UP000051242"/>
    </source>
</evidence>
<organism evidence="4 5">
    <name type="scientific">OM182 bacterium BACL3 MAG-120619-bin3</name>
    <dbReference type="NCBI Taxonomy" id="1655593"/>
    <lineage>
        <taxon>Bacteria</taxon>
        <taxon>Pseudomonadati</taxon>
        <taxon>Pseudomonadota</taxon>
        <taxon>Gammaproteobacteria</taxon>
        <taxon>OMG group</taxon>
        <taxon>OM182 clade</taxon>
    </lineage>
</organism>
<dbReference type="Gene3D" id="2.40.50.580">
    <property type="match status" value="1"/>
</dbReference>